<dbReference type="AlphaFoldDB" id="A0A9Q4CGK0"/>
<dbReference type="EMBL" id="JAPMKX010000005">
    <property type="protein sequence ID" value="MCX7539044.1"/>
    <property type="molecule type" value="Genomic_DNA"/>
</dbReference>
<gene>
    <name evidence="7" type="ORF">OS123_10915</name>
</gene>
<feature type="transmembrane region" description="Helical" evidence="5">
    <location>
        <begin position="123"/>
        <end position="143"/>
    </location>
</feature>
<feature type="transmembrane region" description="Helical" evidence="5">
    <location>
        <begin position="91"/>
        <end position="111"/>
    </location>
</feature>
<evidence type="ECO:0000259" key="6">
    <source>
        <dbReference type="PROSITE" id="PS50850"/>
    </source>
</evidence>
<feature type="domain" description="Major facilitator superfamily (MFS) profile" evidence="6">
    <location>
        <begin position="33"/>
        <end position="222"/>
    </location>
</feature>
<dbReference type="PANTHER" id="PTHR23534:SF1">
    <property type="entry name" value="MAJOR FACILITATOR SUPERFAMILY PROTEIN"/>
    <property type="match status" value="1"/>
</dbReference>
<dbReference type="GO" id="GO:0005886">
    <property type="term" value="C:plasma membrane"/>
    <property type="evidence" value="ECO:0007669"/>
    <property type="project" value="UniProtKB-SubCell"/>
</dbReference>
<comment type="subcellular location">
    <subcellularLocation>
        <location evidence="1">Cell membrane</location>
        <topology evidence="1">Multi-pass membrane protein</topology>
    </subcellularLocation>
</comment>
<evidence type="ECO:0000256" key="3">
    <source>
        <dbReference type="ARBA" id="ARBA00022989"/>
    </source>
</evidence>
<dbReference type="Proteomes" id="UP001070238">
    <property type="component" value="Unassembled WGS sequence"/>
</dbReference>
<dbReference type="PANTHER" id="PTHR23534">
    <property type="entry name" value="MFS PERMEASE"/>
    <property type="match status" value="1"/>
</dbReference>
<evidence type="ECO:0000256" key="2">
    <source>
        <dbReference type="ARBA" id="ARBA00022692"/>
    </source>
</evidence>
<keyword evidence="4 5" id="KW-0472">Membrane</keyword>
<protein>
    <submittedName>
        <fullName evidence="7">MFS transporter</fullName>
    </submittedName>
</protein>
<keyword evidence="2 5" id="KW-0812">Transmembrane</keyword>
<keyword evidence="3 5" id="KW-1133">Transmembrane helix</keyword>
<evidence type="ECO:0000256" key="4">
    <source>
        <dbReference type="ARBA" id="ARBA00023136"/>
    </source>
</evidence>
<comment type="caution">
    <text evidence="7">The sequence shown here is derived from an EMBL/GenBank/DDBJ whole genome shotgun (WGS) entry which is preliminary data.</text>
</comment>
<evidence type="ECO:0000313" key="7">
    <source>
        <dbReference type="EMBL" id="MCX7539044.1"/>
    </source>
</evidence>
<evidence type="ECO:0000256" key="1">
    <source>
        <dbReference type="ARBA" id="ARBA00004651"/>
    </source>
</evidence>
<proteinExistence type="predicted"/>
<evidence type="ECO:0000313" key="8">
    <source>
        <dbReference type="Proteomes" id="UP001070238"/>
    </source>
</evidence>
<evidence type="ECO:0000256" key="5">
    <source>
        <dbReference type="SAM" id="Phobius"/>
    </source>
</evidence>
<dbReference type="InterPro" id="IPR036259">
    <property type="entry name" value="MFS_trans_sf"/>
</dbReference>
<accession>A0A9Q4CGK0</accession>
<dbReference type="Gene3D" id="1.20.1250.20">
    <property type="entry name" value="MFS general substrate transporter like domains"/>
    <property type="match status" value="1"/>
</dbReference>
<organism evidence="7 8">
    <name type="scientific">Corynebacterium antarcticum</name>
    <dbReference type="NCBI Taxonomy" id="2800405"/>
    <lineage>
        <taxon>Bacteria</taxon>
        <taxon>Bacillati</taxon>
        <taxon>Actinomycetota</taxon>
        <taxon>Actinomycetes</taxon>
        <taxon>Mycobacteriales</taxon>
        <taxon>Corynebacteriaceae</taxon>
        <taxon>Corynebacterium</taxon>
    </lineage>
</organism>
<name>A0A9Q4CGK0_9CORY</name>
<dbReference type="InterPro" id="IPR020846">
    <property type="entry name" value="MFS_dom"/>
</dbReference>
<dbReference type="SUPFAM" id="SSF103473">
    <property type="entry name" value="MFS general substrate transporter"/>
    <property type="match status" value="1"/>
</dbReference>
<sequence length="222" mass="23450">MTELNLFEPSGMSGWSLALASHSGAHVITISARLFAVSVLQVALRPDPVLIHSGAGTQRPQPEHEPPASRVFGPGPLSVVVTAVHMHEHGVALTLIGVTTSLHVAGMYALAPLLGFTADRFGRLPTVVAGYAMITGCCVLLIIGDGETVMVVIALTLLGLGWSAVLVGSSALLVDVVPAGMRVRAQGRSDLTMNVARPSSVGPCPDRWRRCRGCRCWRRRCS</sequence>
<reference evidence="7" key="1">
    <citation type="submission" date="2022-11" db="EMBL/GenBank/DDBJ databases">
        <title>Corynebacterium sp. isolated from Penguins.</title>
        <authorList>
            <person name="Sedlar K."/>
            <person name="Svec P."/>
        </authorList>
    </citation>
    <scope>NUCLEOTIDE SEQUENCE</scope>
    <source>
        <strain evidence="7">P5875</strain>
    </source>
</reference>
<dbReference type="PROSITE" id="PS50850">
    <property type="entry name" value="MFS"/>
    <property type="match status" value="1"/>
</dbReference>
<dbReference type="GO" id="GO:0022857">
    <property type="term" value="F:transmembrane transporter activity"/>
    <property type="evidence" value="ECO:0007669"/>
    <property type="project" value="InterPro"/>
</dbReference>
<feature type="transmembrane region" description="Helical" evidence="5">
    <location>
        <begin position="149"/>
        <end position="174"/>
    </location>
</feature>
<dbReference type="RefSeq" id="WP_267169754.1">
    <property type="nucleotide sequence ID" value="NZ_JAPMKX010000005.1"/>
</dbReference>
<dbReference type="Pfam" id="PF07690">
    <property type="entry name" value="MFS_1"/>
    <property type="match status" value="1"/>
</dbReference>
<dbReference type="InterPro" id="IPR011701">
    <property type="entry name" value="MFS"/>
</dbReference>